<feature type="compositionally biased region" description="Basic and acidic residues" evidence="5">
    <location>
        <begin position="15"/>
        <end position="24"/>
    </location>
</feature>
<evidence type="ECO:0000259" key="7">
    <source>
        <dbReference type="Pfam" id="PF23024"/>
    </source>
</evidence>
<dbReference type="CDD" id="cd05931">
    <property type="entry name" value="FAAL"/>
    <property type="match status" value="1"/>
</dbReference>
<dbReference type="EMBL" id="JANFNG010000032">
    <property type="protein sequence ID" value="MCQ4084277.1"/>
    <property type="molecule type" value="Genomic_DNA"/>
</dbReference>
<keyword evidence="3" id="KW-0276">Fatty acid metabolism</keyword>
<dbReference type="Gene3D" id="3.30.300.30">
    <property type="match status" value="1"/>
</dbReference>
<dbReference type="Gene3D" id="3.40.50.12780">
    <property type="entry name" value="N-terminal domain of ligase-like"/>
    <property type="match status" value="1"/>
</dbReference>
<name>A0ABT1Q664_9ACTN</name>
<feature type="domain" description="AMP-binding enzyme C-terminal" evidence="7">
    <location>
        <begin position="466"/>
        <end position="577"/>
    </location>
</feature>
<evidence type="ECO:0000256" key="5">
    <source>
        <dbReference type="SAM" id="MobiDB-lite"/>
    </source>
</evidence>
<dbReference type="InterPro" id="IPR042099">
    <property type="entry name" value="ANL_N_sf"/>
</dbReference>
<evidence type="ECO:0000259" key="6">
    <source>
        <dbReference type="Pfam" id="PF00501"/>
    </source>
</evidence>
<evidence type="ECO:0000256" key="4">
    <source>
        <dbReference type="ARBA" id="ARBA00023098"/>
    </source>
</evidence>
<accession>A0ABT1Q664</accession>
<dbReference type="InterPro" id="IPR025110">
    <property type="entry name" value="AMP-bd_C"/>
</dbReference>
<evidence type="ECO:0000256" key="1">
    <source>
        <dbReference type="ARBA" id="ARBA00006432"/>
    </source>
</evidence>
<dbReference type="Pfam" id="PF00501">
    <property type="entry name" value="AMP-binding"/>
    <property type="match status" value="1"/>
</dbReference>
<keyword evidence="9" id="KW-1185">Reference proteome</keyword>
<dbReference type="SUPFAM" id="SSF56801">
    <property type="entry name" value="Acetyl-CoA synthetase-like"/>
    <property type="match status" value="1"/>
</dbReference>
<dbReference type="RefSeq" id="WP_255923334.1">
    <property type="nucleotide sequence ID" value="NZ_JANFNG010000032.1"/>
</dbReference>
<reference evidence="8" key="1">
    <citation type="submission" date="2022-06" db="EMBL/GenBank/DDBJ databases">
        <title>Draft genome sequence of Streptomyces sp. RB6PN25 isolated from peat swamp forest in Thailand.</title>
        <authorList>
            <person name="Duangmal K."/>
            <person name="Klaysubun C."/>
        </authorList>
    </citation>
    <scope>NUCLEOTIDE SEQUENCE</scope>
    <source>
        <strain evidence="8">RB6PN25</strain>
    </source>
</reference>
<keyword evidence="2 8" id="KW-0436">Ligase</keyword>
<evidence type="ECO:0000256" key="3">
    <source>
        <dbReference type="ARBA" id="ARBA00022832"/>
    </source>
</evidence>
<evidence type="ECO:0000313" key="8">
    <source>
        <dbReference type="EMBL" id="MCQ4084277.1"/>
    </source>
</evidence>
<dbReference type="GO" id="GO:0016874">
    <property type="term" value="F:ligase activity"/>
    <property type="evidence" value="ECO:0007669"/>
    <property type="project" value="UniProtKB-KW"/>
</dbReference>
<gene>
    <name evidence="8" type="ORF">NGB36_27790</name>
</gene>
<keyword evidence="4" id="KW-0443">Lipid metabolism</keyword>
<dbReference type="PANTHER" id="PTHR22754">
    <property type="entry name" value="DISCO-INTERACTING PROTEIN 2 DIP2 -RELATED"/>
    <property type="match status" value="1"/>
</dbReference>
<organism evidence="8 9">
    <name type="scientific">Streptomyces humicola</name>
    <dbReference type="NCBI Taxonomy" id="2953240"/>
    <lineage>
        <taxon>Bacteria</taxon>
        <taxon>Bacillati</taxon>
        <taxon>Actinomycetota</taxon>
        <taxon>Actinomycetes</taxon>
        <taxon>Kitasatosporales</taxon>
        <taxon>Streptomycetaceae</taxon>
        <taxon>Streptomyces</taxon>
    </lineage>
</organism>
<dbReference type="InterPro" id="IPR045851">
    <property type="entry name" value="AMP-bd_C_sf"/>
</dbReference>
<evidence type="ECO:0000256" key="2">
    <source>
        <dbReference type="ARBA" id="ARBA00022598"/>
    </source>
</evidence>
<dbReference type="InterPro" id="IPR040097">
    <property type="entry name" value="FAAL/FAAC"/>
</dbReference>
<feature type="region of interest" description="Disordered" evidence="5">
    <location>
        <begin position="1"/>
        <end position="34"/>
    </location>
</feature>
<comment type="caution">
    <text evidence="8">The sequence shown here is derived from an EMBL/GenBank/DDBJ whole genome shotgun (WGS) entry which is preliminary data.</text>
</comment>
<dbReference type="Pfam" id="PF23024">
    <property type="entry name" value="AMP-dom_DIP2-like"/>
    <property type="match status" value="1"/>
</dbReference>
<sequence length="600" mass="64736">MSEQSGEFADFGSVIRERARRQPDRPALVFPAEGPQERGEIGRLTYGQLDLEARRIAAWLLQGDLPPGPSRQRVLILHDQGPLFIASFLGCLYAGAVAVPAPPPGGTDHHMERLLGIVKDAAVSVVLTDARHAPVVSQVLAGAGYGGLVCLATDRRGTTAFADACSRRMPAIAPDDVAFLQYTSGSTREPKGVMVSHRNLLANQRAIQYAMHTTDESVIGGWLPFHHDMGLVGHLLHPLWLGGQGVIMPSMSFVRRPVHWLRMVSDYGITTGGGPNFAYELCVRRVTDEQLDGIDLSRWRAVVNGAETVRAETLEAFAQRFAPVGLDPAAFYPCYGLAESTLLVTGGAPGHAPARLMADAAALEQHRLVDPVPGRPARTLISCGSPGPECEVRIVDPESGRELDPGMIGEIWIRSESVAGGYWNRTTETAEAFRAVTAGGEGGFLRTGDLGVVQDGELYVTGRIKDLLIVAGRNLYPQDVERTVQKVSTLFNSTVAFAVDSVREHVVVVQEVRSGKAFDADLPGLVSAVQQRVSREFEIPLGNVVLVRPGTVRRTTSGKVQRSAMRRLFLAGRLRPIHEVVDPEVKELISSSGVGGARGR</sequence>
<dbReference type="PANTHER" id="PTHR22754:SF32">
    <property type="entry name" value="DISCO-INTERACTING PROTEIN 2"/>
    <property type="match status" value="1"/>
</dbReference>
<comment type="similarity">
    <text evidence="1">Belongs to the ATP-dependent AMP-binding enzyme family.</text>
</comment>
<proteinExistence type="inferred from homology"/>
<protein>
    <submittedName>
        <fullName evidence="8">Fatty acyl-AMP ligase</fullName>
    </submittedName>
</protein>
<dbReference type="Proteomes" id="UP001057702">
    <property type="component" value="Unassembled WGS sequence"/>
</dbReference>
<feature type="domain" description="AMP-dependent synthetase/ligase" evidence="6">
    <location>
        <begin position="16"/>
        <end position="423"/>
    </location>
</feature>
<dbReference type="InterPro" id="IPR000873">
    <property type="entry name" value="AMP-dep_synth/lig_dom"/>
</dbReference>
<evidence type="ECO:0000313" key="9">
    <source>
        <dbReference type="Proteomes" id="UP001057702"/>
    </source>
</evidence>